<dbReference type="Pfam" id="PF05194">
    <property type="entry name" value="UreE_C"/>
    <property type="match status" value="1"/>
</dbReference>
<accession>A0A073JN11</accession>
<keyword evidence="3 5" id="KW-0533">Nickel</keyword>
<comment type="function">
    <text evidence="5">Involved in urease metallocenter assembly. Binds nickel. Probably functions as a nickel donor during metallocenter assembly.</text>
</comment>
<dbReference type="PIRSF" id="PIRSF036402">
    <property type="entry name" value="Ureas_acces_UreE"/>
    <property type="match status" value="1"/>
</dbReference>
<dbReference type="GO" id="GO:0051082">
    <property type="term" value="F:unfolded protein binding"/>
    <property type="evidence" value="ECO:0007669"/>
    <property type="project" value="UniProtKB-UniRule"/>
</dbReference>
<protein>
    <recommendedName>
        <fullName evidence="5">Urease accessory protein UreE</fullName>
    </recommendedName>
</protein>
<evidence type="ECO:0000256" key="5">
    <source>
        <dbReference type="HAMAP-Rule" id="MF_00822"/>
    </source>
</evidence>
<feature type="domain" description="UreE urease accessory N-terminal" evidence="6">
    <location>
        <begin position="6"/>
        <end position="71"/>
    </location>
</feature>
<comment type="similarity">
    <text evidence="5">Belongs to the UreE family.</text>
</comment>
<comment type="caution">
    <text evidence="7">The sequence shown here is derived from an EMBL/GenBank/DDBJ whole genome shotgun (WGS) entry which is preliminary data.</text>
</comment>
<sequence>MVLTEVYRNVDDIPNIGSYHIETAMVKSDDLMKNILRVKTDHGNEYGIRLDNEDQILENGSAFKLGDKHLLVLSVIADEMIEITPRDIDEMGLVAHFLGNLHKPVQIKDGKISLLLDKVVIKMLDKHDINYELKKVQLDQPLEYLDLTK</sequence>
<evidence type="ECO:0000313" key="9">
    <source>
        <dbReference type="Proteomes" id="UP000027731"/>
    </source>
</evidence>
<dbReference type="InterPro" id="IPR036118">
    <property type="entry name" value="UreE_N_sf"/>
</dbReference>
<evidence type="ECO:0000259" key="6">
    <source>
        <dbReference type="SMART" id="SM00988"/>
    </source>
</evidence>
<evidence type="ECO:0000256" key="3">
    <source>
        <dbReference type="ARBA" id="ARBA00022596"/>
    </source>
</evidence>
<dbReference type="SMART" id="SM00988">
    <property type="entry name" value="UreE_N"/>
    <property type="match status" value="1"/>
</dbReference>
<dbReference type="RefSeq" id="WP_035169446.1">
    <property type="nucleotide sequence ID" value="NZ_CP015408.2"/>
</dbReference>
<proteinExistence type="inferred from homology"/>
<name>A0A073JN11_LIMRT</name>
<dbReference type="InterPro" id="IPR012406">
    <property type="entry name" value="UreE"/>
</dbReference>
<dbReference type="Gene3D" id="3.30.70.790">
    <property type="entry name" value="UreE, C-terminal domain"/>
    <property type="match status" value="1"/>
</dbReference>
<keyword evidence="2 5" id="KW-0963">Cytoplasm</keyword>
<dbReference type="GO" id="GO:0019627">
    <property type="term" value="P:urea metabolic process"/>
    <property type="evidence" value="ECO:0007669"/>
    <property type="project" value="InterPro"/>
</dbReference>
<keyword evidence="4 5" id="KW-0143">Chaperone</keyword>
<dbReference type="Pfam" id="PF02814">
    <property type="entry name" value="UreE_N"/>
    <property type="match status" value="1"/>
</dbReference>
<dbReference type="AlphaFoldDB" id="A0A073JN11"/>
<evidence type="ECO:0000313" key="10">
    <source>
        <dbReference type="Proteomes" id="UP000095141"/>
    </source>
</evidence>
<evidence type="ECO:0000313" key="7">
    <source>
        <dbReference type="EMBL" id="KEK14514.1"/>
    </source>
</evidence>
<organism evidence="7 9">
    <name type="scientific">Limosilactobacillus reuteri</name>
    <name type="common">Lactobacillus reuteri</name>
    <dbReference type="NCBI Taxonomy" id="1598"/>
    <lineage>
        <taxon>Bacteria</taxon>
        <taxon>Bacillati</taxon>
        <taxon>Bacillota</taxon>
        <taxon>Bacilli</taxon>
        <taxon>Lactobacillales</taxon>
        <taxon>Lactobacillaceae</taxon>
        <taxon>Limosilactobacillus</taxon>
    </lineage>
</organism>
<dbReference type="GO" id="GO:0016151">
    <property type="term" value="F:nickel cation binding"/>
    <property type="evidence" value="ECO:0007669"/>
    <property type="project" value="UniProtKB-UniRule"/>
</dbReference>
<dbReference type="Proteomes" id="UP000095141">
    <property type="component" value="Unassembled WGS sequence"/>
</dbReference>
<dbReference type="HAMAP" id="MF_00822">
    <property type="entry name" value="UreE"/>
    <property type="match status" value="1"/>
</dbReference>
<evidence type="ECO:0000256" key="4">
    <source>
        <dbReference type="ARBA" id="ARBA00023186"/>
    </source>
</evidence>
<dbReference type="CDD" id="cd00571">
    <property type="entry name" value="UreE"/>
    <property type="match status" value="1"/>
</dbReference>
<dbReference type="Proteomes" id="UP000027731">
    <property type="component" value="Unassembled WGS sequence"/>
</dbReference>
<dbReference type="EMBL" id="JOSX01000020">
    <property type="protein sequence ID" value="KEK14514.1"/>
    <property type="molecule type" value="Genomic_DNA"/>
</dbReference>
<evidence type="ECO:0000256" key="1">
    <source>
        <dbReference type="ARBA" id="ARBA00004496"/>
    </source>
</evidence>
<evidence type="ECO:0000313" key="8">
    <source>
        <dbReference type="EMBL" id="OCX49243.1"/>
    </source>
</evidence>
<reference evidence="8 10" key="2">
    <citation type="submission" date="2016-08" db="EMBL/GenBank/DDBJ databases">
        <title>Probiotic bacterium isolated from chicken gut.</title>
        <authorList>
            <person name="Levy J.L."/>
            <person name="Hassan H.M."/>
            <person name="Mendoza M.A."/>
        </authorList>
    </citation>
    <scope>NUCLEOTIDE SEQUENCE [LARGE SCALE GENOMIC DNA]</scope>
    <source>
        <strain evidence="8 10">P43</strain>
    </source>
</reference>
<dbReference type="InterPro" id="IPR007864">
    <property type="entry name" value="UreE_C_dom"/>
</dbReference>
<dbReference type="EMBL" id="MCNS01000004">
    <property type="protein sequence ID" value="OCX49243.1"/>
    <property type="molecule type" value="Genomic_DNA"/>
</dbReference>
<dbReference type="Gene3D" id="2.60.260.20">
    <property type="entry name" value="Urease metallochaperone UreE, N-terminal domain"/>
    <property type="match status" value="1"/>
</dbReference>
<comment type="subcellular location">
    <subcellularLocation>
        <location evidence="1 5">Cytoplasm</location>
    </subcellularLocation>
</comment>
<dbReference type="GO" id="GO:0005737">
    <property type="term" value="C:cytoplasm"/>
    <property type="evidence" value="ECO:0007669"/>
    <property type="project" value="UniProtKB-SubCell"/>
</dbReference>
<dbReference type="SUPFAM" id="SSF69737">
    <property type="entry name" value="Urease metallochaperone UreE, C-terminal domain"/>
    <property type="match status" value="1"/>
</dbReference>
<dbReference type="PATRIC" id="fig|1598.90.peg.1625"/>
<evidence type="ECO:0000256" key="2">
    <source>
        <dbReference type="ARBA" id="ARBA00022490"/>
    </source>
</evidence>
<dbReference type="InterPro" id="IPR004029">
    <property type="entry name" value="UreE_N"/>
</dbReference>
<dbReference type="GO" id="GO:0065003">
    <property type="term" value="P:protein-containing complex assembly"/>
    <property type="evidence" value="ECO:0007669"/>
    <property type="project" value="InterPro"/>
</dbReference>
<reference evidence="7 9" key="1">
    <citation type="submission" date="2014-06" db="EMBL/GenBank/DDBJ databases">
        <title>Genetic determinant of reutericyclin biosynthesis of Lactobacillus reuteri.</title>
        <authorList>
            <person name="Lin X."/>
            <person name="Duar R."/>
            <person name="Walter J."/>
            <person name="Gaenzle M."/>
        </authorList>
    </citation>
    <scope>NUCLEOTIDE SEQUENCE [LARGE SCALE GENOMIC DNA]</scope>
    <source>
        <strain evidence="7 9">LTH2584</strain>
    </source>
</reference>
<dbReference type="SUPFAM" id="SSF69287">
    <property type="entry name" value="Urease metallochaperone UreE, N-terminal domain"/>
    <property type="match status" value="1"/>
</dbReference>
<gene>
    <name evidence="5" type="primary">ureE</name>
    <name evidence="8" type="ORF">BFD03_03210</name>
    <name evidence="7" type="ORF">LR3_01430</name>
</gene>
<dbReference type="GO" id="GO:0006457">
    <property type="term" value="P:protein folding"/>
    <property type="evidence" value="ECO:0007669"/>
    <property type="project" value="InterPro"/>
</dbReference>